<dbReference type="SUPFAM" id="SSF52540">
    <property type="entry name" value="P-loop containing nucleoside triphosphate hydrolases"/>
    <property type="match status" value="1"/>
</dbReference>
<evidence type="ECO:0000259" key="1">
    <source>
        <dbReference type="Pfam" id="PF03205"/>
    </source>
</evidence>
<dbReference type="InterPro" id="IPR052539">
    <property type="entry name" value="MGD_biosynthesis_adapter"/>
</dbReference>
<dbReference type="Gene3D" id="3.40.50.300">
    <property type="entry name" value="P-loop containing nucleotide triphosphate hydrolases"/>
    <property type="match status" value="1"/>
</dbReference>
<evidence type="ECO:0000313" key="2">
    <source>
        <dbReference type="EMBL" id="MED3564496.1"/>
    </source>
</evidence>
<sequence length="186" mass="20873">PFTGRSNWKCVALVRPIIFQVVGFQNSGKTTVILKIIEELAKQGVRTVTLKHHGHGGKPSVISQKDSARHISAGAAASLVEGGGRLLLQAEDYSMELDDQIKILEPFQPDYILIEGHKQKNYPKLLILREKADLSLLEIVKNIKVILYWDEEIKTILGKQEGILLLPIHNKTSISKIADFLIKNRY</sequence>
<feature type="domain" description="Molybdopterin-guanine dinucleotide biosynthesis protein B (MobB)" evidence="1">
    <location>
        <begin position="18"/>
        <end position="137"/>
    </location>
</feature>
<accession>A0ABU6NE60</accession>
<dbReference type="Proteomes" id="UP001330749">
    <property type="component" value="Unassembled WGS sequence"/>
</dbReference>
<dbReference type="RefSeq" id="WP_327969639.1">
    <property type="nucleotide sequence ID" value="NZ_JARMQG010000370.1"/>
</dbReference>
<dbReference type="NCBIfam" id="TIGR00176">
    <property type="entry name" value="mobB"/>
    <property type="match status" value="1"/>
</dbReference>
<dbReference type="EMBL" id="JARMQG010000370">
    <property type="protein sequence ID" value="MED3564496.1"/>
    <property type="molecule type" value="Genomic_DNA"/>
</dbReference>
<dbReference type="InterPro" id="IPR004435">
    <property type="entry name" value="MobB_dom"/>
</dbReference>
<protein>
    <submittedName>
        <fullName evidence="2">Molybdopterin-guanine dinucleotide biosynthesis protein B</fullName>
    </submittedName>
</protein>
<dbReference type="InterPro" id="IPR027417">
    <property type="entry name" value="P-loop_NTPase"/>
</dbReference>
<dbReference type="PANTHER" id="PTHR40072:SF1">
    <property type="entry name" value="MOLYBDOPTERIN-GUANINE DINUCLEOTIDE BIOSYNTHESIS ADAPTER PROTEIN"/>
    <property type="match status" value="1"/>
</dbReference>
<reference evidence="2 3" key="1">
    <citation type="submission" date="2023-03" db="EMBL/GenBank/DDBJ databases">
        <title>Bacillus Genome Sequencing.</title>
        <authorList>
            <person name="Dunlap C."/>
        </authorList>
    </citation>
    <scope>NUCLEOTIDE SEQUENCE [LARGE SCALE GENOMIC DNA]</scope>
    <source>
        <strain evidence="2 3">B-14544</strain>
    </source>
</reference>
<comment type="caution">
    <text evidence="2">The sequence shown here is derived from an EMBL/GenBank/DDBJ whole genome shotgun (WGS) entry which is preliminary data.</text>
</comment>
<evidence type="ECO:0000313" key="3">
    <source>
        <dbReference type="Proteomes" id="UP001330749"/>
    </source>
</evidence>
<name>A0ABU6NE60_9BACI</name>
<organism evidence="2 3">
    <name type="scientific">Bacillus xiapuensis</name>
    <dbReference type="NCBI Taxonomy" id="2014075"/>
    <lineage>
        <taxon>Bacteria</taxon>
        <taxon>Bacillati</taxon>
        <taxon>Bacillota</taxon>
        <taxon>Bacilli</taxon>
        <taxon>Bacillales</taxon>
        <taxon>Bacillaceae</taxon>
        <taxon>Bacillus</taxon>
    </lineage>
</organism>
<dbReference type="Pfam" id="PF03205">
    <property type="entry name" value="MobB"/>
    <property type="match status" value="1"/>
</dbReference>
<dbReference type="PANTHER" id="PTHR40072">
    <property type="entry name" value="MOLYBDOPTERIN-GUANINE DINUCLEOTIDE BIOSYNTHESIS ADAPTER PROTEIN-RELATED"/>
    <property type="match status" value="1"/>
</dbReference>
<feature type="non-terminal residue" evidence="2">
    <location>
        <position position="1"/>
    </location>
</feature>
<keyword evidence="3" id="KW-1185">Reference proteome</keyword>
<proteinExistence type="predicted"/>
<gene>
    <name evidence="2" type="primary">mobB</name>
    <name evidence="2" type="ORF">P4447_18940</name>
</gene>